<organism evidence="1 2">
    <name type="scientific">Prunus dulcis</name>
    <name type="common">Almond</name>
    <name type="synonym">Amygdalus dulcis</name>
    <dbReference type="NCBI Taxonomy" id="3755"/>
    <lineage>
        <taxon>Eukaryota</taxon>
        <taxon>Viridiplantae</taxon>
        <taxon>Streptophyta</taxon>
        <taxon>Embryophyta</taxon>
        <taxon>Tracheophyta</taxon>
        <taxon>Spermatophyta</taxon>
        <taxon>Magnoliopsida</taxon>
        <taxon>eudicotyledons</taxon>
        <taxon>Gunneridae</taxon>
        <taxon>Pentapetalae</taxon>
        <taxon>rosids</taxon>
        <taxon>fabids</taxon>
        <taxon>Rosales</taxon>
        <taxon>Rosaceae</taxon>
        <taxon>Amygdaloideae</taxon>
        <taxon>Amygdaleae</taxon>
        <taxon>Prunus</taxon>
    </lineage>
</organism>
<protein>
    <submittedName>
        <fullName evidence="1">Uncharacterized protein</fullName>
    </submittedName>
</protein>
<dbReference type="Proteomes" id="UP001054821">
    <property type="component" value="Chromosome 1"/>
</dbReference>
<keyword evidence="2" id="KW-1185">Reference proteome</keyword>
<evidence type="ECO:0000313" key="1">
    <source>
        <dbReference type="EMBL" id="KAI5348009.1"/>
    </source>
</evidence>
<dbReference type="EMBL" id="JAJFAZ020000001">
    <property type="protein sequence ID" value="KAI5348009.1"/>
    <property type="molecule type" value="Genomic_DNA"/>
</dbReference>
<gene>
    <name evidence="1" type="ORF">L3X38_000896</name>
</gene>
<proteinExistence type="predicted"/>
<accession>A0AAD4ZJE1</accession>
<name>A0AAD4ZJE1_PRUDU</name>
<reference evidence="1 2" key="1">
    <citation type="journal article" date="2022" name="G3 (Bethesda)">
        <title>Whole-genome sequence and methylome profiling of the almond [Prunus dulcis (Mill.) D.A. Webb] cultivar 'Nonpareil'.</title>
        <authorList>
            <person name="D'Amico-Willman K.M."/>
            <person name="Ouma W.Z."/>
            <person name="Meulia T."/>
            <person name="Sideli G.M."/>
            <person name="Gradziel T.M."/>
            <person name="Fresnedo-Ramirez J."/>
        </authorList>
    </citation>
    <scope>NUCLEOTIDE SEQUENCE [LARGE SCALE GENOMIC DNA]</scope>
    <source>
        <strain evidence="1">Clone GOH B32 T37-40</strain>
    </source>
</reference>
<comment type="caution">
    <text evidence="1">The sequence shown here is derived from an EMBL/GenBank/DDBJ whole genome shotgun (WGS) entry which is preliminary data.</text>
</comment>
<sequence>MVATNPNEVRTKYDRESELKAFDDTKEACIKRQIQECRAQHSGKLVGPRISVTSFFTTGLNGSSELGDRGANAEQMLFSQICFILWDDWFVHA</sequence>
<evidence type="ECO:0000313" key="2">
    <source>
        <dbReference type="Proteomes" id="UP001054821"/>
    </source>
</evidence>
<dbReference type="AlphaFoldDB" id="A0AAD4ZJE1"/>